<dbReference type="RefSeq" id="WP_377069339.1">
    <property type="nucleotide sequence ID" value="NZ_JBHMEC010000015.1"/>
</dbReference>
<gene>
    <name evidence="1" type="ORF">ACFFU4_09240</name>
</gene>
<sequence>MQFTGKEDIEAPIDAVFAEITDFTRFERSAMRRGAEVQRTDSMSGPGVGMTWHARFRLRGRMREIDLRLTGFEPPDGIVIAAEAATIEAVMRVDLMSLSRTRTRLSVDLAVSPRNLAGRLMIQSMKLARGKFTKRFRLRLADYAMDVEDRHKRSV</sequence>
<proteinExistence type="predicted"/>
<dbReference type="SUPFAM" id="SSF55961">
    <property type="entry name" value="Bet v1-like"/>
    <property type="match status" value="1"/>
</dbReference>
<protein>
    <submittedName>
        <fullName evidence="1">SRPBCC family protein</fullName>
    </submittedName>
</protein>
<name>A0ABV5I020_9RHOB</name>
<dbReference type="InterPro" id="IPR023393">
    <property type="entry name" value="START-like_dom_sf"/>
</dbReference>
<reference evidence="1 2" key="1">
    <citation type="submission" date="2024-09" db="EMBL/GenBank/DDBJ databases">
        <authorList>
            <person name="Sun Q."/>
            <person name="Mori K."/>
        </authorList>
    </citation>
    <scope>NUCLEOTIDE SEQUENCE [LARGE SCALE GENOMIC DNA]</scope>
    <source>
        <strain evidence="1 2">CECT 9424</strain>
    </source>
</reference>
<organism evidence="1 2">
    <name type="scientific">Roseovarius ramblicola</name>
    <dbReference type="NCBI Taxonomy" id="2022336"/>
    <lineage>
        <taxon>Bacteria</taxon>
        <taxon>Pseudomonadati</taxon>
        <taxon>Pseudomonadota</taxon>
        <taxon>Alphaproteobacteria</taxon>
        <taxon>Rhodobacterales</taxon>
        <taxon>Roseobacteraceae</taxon>
        <taxon>Roseovarius</taxon>
    </lineage>
</organism>
<comment type="caution">
    <text evidence="1">The sequence shown here is derived from an EMBL/GenBank/DDBJ whole genome shotgun (WGS) entry which is preliminary data.</text>
</comment>
<evidence type="ECO:0000313" key="2">
    <source>
        <dbReference type="Proteomes" id="UP001589670"/>
    </source>
</evidence>
<dbReference type="Proteomes" id="UP001589670">
    <property type="component" value="Unassembled WGS sequence"/>
</dbReference>
<evidence type="ECO:0000313" key="1">
    <source>
        <dbReference type="EMBL" id="MFB9149932.1"/>
    </source>
</evidence>
<dbReference type="EMBL" id="JBHMEC010000015">
    <property type="protein sequence ID" value="MFB9149932.1"/>
    <property type="molecule type" value="Genomic_DNA"/>
</dbReference>
<accession>A0ABV5I020</accession>
<keyword evidence="2" id="KW-1185">Reference proteome</keyword>
<dbReference type="Gene3D" id="3.30.530.20">
    <property type="match status" value="1"/>
</dbReference>